<gene>
    <name evidence="1" type="ORF">RRG08_009182</name>
</gene>
<organism evidence="1 2">
    <name type="scientific">Elysia crispata</name>
    <name type="common">lettuce slug</name>
    <dbReference type="NCBI Taxonomy" id="231223"/>
    <lineage>
        <taxon>Eukaryota</taxon>
        <taxon>Metazoa</taxon>
        <taxon>Spiralia</taxon>
        <taxon>Lophotrochozoa</taxon>
        <taxon>Mollusca</taxon>
        <taxon>Gastropoda</taxon>
        <taxon>Heterobranchia</taxon>
        <taxon>Euthyneura</taxon>
        <taxon>Panpulmonata</taxon>
        <taxon>Sacoglossa</taxon>
        <taxon>Placobranchoidea</taxon>
        <taxon>Plakobranchidae</taxon>
        <taxon>Elysia</taxon>
    </lineage>
</organism>
<protein>
    <submittedName>
        <fullName evidence="1">Uncharacterized protein</fullName>
    </submittedName>
</protein>
<accession>A0AAE1DJL5</accession>
<name>A0AAE1DJL5_9GAST</name>
<dbReference type="Proteomes" id="UP001283361">
    <property type="component" value="Unassembled WGS sequence"/>
</dbReference>
<reference evidence="1" key="1">
    <citation type="journal article" date="2023" name="G3 (Bethesda)">
        <title>A reference genome for the long-term kleptoplast-retaining sea slug Elysia crispata morphotype clarki.</title>
        <authorList>
            <person name="Eastman K.E."/>
            <person name="Pendleton A.L."/>
            <person name="Shaikh M.A."/>
            <person name="Suttiyut T."/>
            <person name="Ogas R."/>
            <person name="Tomko P."/>
            <person name="Gavelis G."/>
            <person name="Widhalm J.R."/>
            <person name="Wisecaver J.H."/>
        </authorList>
    </citation>
    <scope>NUCLEOTIDE SEQUENCE</scope>
    <source>
        <strain evidence="1">ECLA1</strain>
    </source>
</reference>
<evidence type="ECO:0000313" key="2">
    <source>
        <dbReference type="Proteomes" id="UP001283361"/>
    </source>
</evidence>
<keyword evidence="2" id="KW-1185">Reference proteome</keyword>
<proteinExistence type="predicted"/>
<sequence>MAKSCLQLDLPSRERYGSSVEVEADCYPVISIHLKLASPLFSMHGSSKSLDVSFAFWGEKLDKTTRTLFFRDKILQSVRDVARSAYMQDMPCNEQLCGWREKSKRH</sequence>
<comment type="caution">
    <text evidence="1">The sequence shown here is derived from an EMBL/GenBank/DDBJ whole genome shotgun (WGS) entry which is preliminary data.</text>
</comment>
<evidence type="ECO:0000313" key="1">
    <source>
        <dbReference type="EMBL" id="KAK3773056.1"/>
    </source>
</evidence>
<dbReference type="EMBL" id="JAWDGP010003562">
    <property type="protein sequence ID" value="KAK3773056.1"/>
    <property type="molecule type" value="Genomic_DNA"/>
</dbReference>
<dbReference type="AlphaFoldDB" id="A0AAE1DJL5"/>